<dbReference type="AlphaFoldDB" id="A0A4W5PL13"/>
<feature type="domain" description="HSac2" evidence="3">
    <location>
        <begin position="593"/>
        <end position="760"/>
    </location>
</feature>
<dbReference type="GO" id="GO:0043812">
    <property type="term" value="F:phosphatidylinositol-4-phosphate phosphatase activity"/>
    <property type="evidence" value="ECO:0007669"/>
    <property type="project" value="TreeGrafter"/>
</dbReference>
<feature type="compositionally biased region" description="Basic and acidic residues" evidence="1">
    <location>
        <begin position="983"/>
        <end position="995"/>
    </location>
</feature>
<dbReference type="GO" id="GO:0045334">
    <property type="term" value="C:clathrin-coated endocytic vesicle"/>
    <property type="evidence" value="ECO:0007669"/>
    <property type="project" value="TreeGrafter"/>
</dbReference>
<dbReference type="Proteomes" id="UP000314982">
    <property type="component" value="Unassembled WGS sequence"/>
</dbReference>
<dbReference type="InterPro" id="IPR034753">
    <property type="entry name" value="hSac2"/>
</dbReference>
<evidence type="ECO:0000313" key="5">
    <source>
        <dbReference type="Proteomes" id="UP000314982"/>
    </source>
</evidence>
<dbReference type="GO" id="GO:2001135">
    <property type="term" value="P:regulation of endocytic recycling"/>
    <property type="evidence" value="ECO:0007669"/>
    <property type="project" value="TreeGrafter"/>
</dbReference>
<dbReference type="Ensembl" id="ENSHHUT00000064464.1">
    <property type="protein sequence ID" value="ENSHHUP00000062360.1"/>
    <property type="gene ID" value="ENSHHUG00000036875.1"/>
</dbReference>
<dbReference type="Pfam" id="PF02383">
    <property type="entry name" value="Syja_N"/>
    <property type="match status" value="1"/>
</dbReference>
<dbReference type="GO" id="GO:0046856">
    <property type="term" value="P:phosphatidylinositol dephosphorylation"/>
    <property type="evidence" value="ECO:0007669"/>
    <property type="project" value="TreeGrafter"/>
</dbReference>
<reference evidence="5" key="1">
    <citation type="submission" date="2018-06" db="EMBL/GenBank/DDBJ databases">
        <title>Genome assembly of Danube salmon.</title>
        <authorList>
            <person name="Macqueen D.J."/>
            <person name="Gundappa M.K."/>
        </authorList>
    </citation>
    <scope>NUCLEOTIDE SEQUENCE [LARGE SCALE GENOMIC DNA]</scope>
</reference>
<dbReference type="InterPro" id="IPR002013">
    <property type="entry name" value="SAC_dom"/>
</dbReference>
<dbReference type="Pfam" id="PF12456">
    <property type="entry name" value="hSac2"/>
    <property type="match status" value="1"/>
</dbReference>
<reference evidence="4" key="2">
    <citation type="submission" date="2025-08" db="UniProtKB">
        <authorList>
            <consortium name="Ensembl"/>
        </authorList>
    </citation>
    <scope>IDENTIFICATION</scope>
</reference>
<evidence type="ECO:0000259" key="3">
    <source>
        <dbReference type="PROSITE" id="PS51791"/>
    </source>
</evidence>
<feature type="domain" description="SAC" evidence="2">
    <location>
        <begin position="167"/>
        <end position="518"/>
    </location>
</feature>
<accession>A0A4W5PL13</accession>
<evidence type="ECO:0000259" key="2">
    <source>
        <dbReference type="PROSITE" id="PS50275"/>
    </source>
</evidence>
<feature type="region of interest" description="Disordered" evidence="1">
    <location>
        <begin position="961"/>
        <end position="1048"/>
    </location>
</feature>
<dbReference type="PANTHER" id="PTHR45662:SF8">
    <property type="entry name" value="PHOSPHATIDYLINOSITIDE PHOSPHATASE SAC2"/>
    <property type="match status" value="1"/>
</dbReference>
<evidence type="ECO:0000313" key="4">
    <source>
        <dbReference type="Ensembl" id="ENSHHUP00000062360.1"/>
    </source>
</evidence>
<dbReference type="PROSITE" id="PS50275">
    <property type="entry name" value="SAC"/>
    <property type="match status" value="1"/>
</dbReference>
<dbReference type="InterPro" id="IPR022158">
    <property type="entry name" value="Inositol_phosphatase"/>
</dbReference>
<keyword evidence="5" id="KW-1185">Reference proteome</keyword>
<dbReference type="PROSITE" id="PS51791">
    <property type="entry name" value="HSAC2"/>
    <property type="match status" value="1"/>
</dbReference>
<organism evidence="4 5">
    <name type="scientific">Hucho hucho</name>
    <name type="common">huchen</name>
    <dbReference type="NCBI Taxonomy" id="62062"/>
    <lineage>
        <taxon>Eukaryota</taxon>
        <taxon>Metazoa</taxon>
        <taxon>Chordata</taxon>
        <taxon>Craniata</taxon>
        <taxon>Vertebrata</taxon>
        <taxon>Euteleostomi</taxon>
        <taxon>Actinopterygii</taxon>
        <taxon>Neopterygii</taxon>
        <taxon>Teleostei</taxon>
        <taxon>Protacanthopterygii</taxon>
        <taxon>Salmoniformes</taxon>
        <taxon>Salmonidae</taxon>
        <taxon>Salmoninae</taxon>
        <taxon>Hucho</taxon>
    </lineage>
</organism>
<dbReference type="GO" id="GO:0005769">
    <property type="term" value="C:early endosome"/>
    <property type="evidence" value="ECO:0007669"/>
    <property type="project" value="TreeGrafter"/>
</dbReference>
<feature type="compositionally biased region" description="Polar residues" evidence="1">
    <location>
        <begin position="1007"/>
        <end position="1020"/>
    </location>
</feature>
<dbReference type="PANTHER" id="PTHR45662">
    <property type="entry name" value="PHOSPHATIDYLINOSITIDE PHOSPHATASE SAC1"/>
    <property type="match status" value="1"/>
</dbReference>
<evidence type="ECO:0000256" key="1">
    <source>
        <dbReference type="SAM" id="MobiDB-lite"/>
    </source>
</evidence>
<reference evidence="4" key="3">
    <citation type="submission" date="2025-09" db="UniProtKB">
        <authorList>
            <consortium name="Ensembl"/>
        </authorList>
    </citation>
    <scope>IDENTIFICATION</scope>
</reference>
<name>A0A4W5PL13_9TELE</name>
<sequence>MELFQAKDHYILQSGDRALWCSRIDGTMNARPATDLLLAWNPVCLGLVEGLIGKIQLHTDLPLGLILIRQKALVGQMPGDHKVYKITKIAVIPLSEEEPLDLELKLCKKHHFGIDKPEKLAQSPDESKYLMKTLSQIKSNVGAPTKKKVKENKEKERLERRLLDELYKIFMDSDSFYYSMTYDLTNTVQRQGDTEKSNLPQWKQVDDRFFWNKHMVQELIDLQVAEVDFWVTPIIQGFVQVQELVVNYNESPEEEKSSPDTPLQELTCVDDIHPRFTVALISRRSRHRAGMRYKRRGVDTDGHVANFVETEQLIHVHNHSLSFVQSRGSVPVFWSQAGYRYNPRPRLEKGEKETIPYFAAHFDEQLNLYKKQVIINLVDQSGREKIIGDAYLKQVLLYNNPNLTYVSFDFHEHCRGMKFENVQTLTDAISDIIADMRWGWVDQAGVICHQEGIFRVNCMDCLDRTNVVQAAIARAVMEAQLKKLGVMPPEQPLPLKCYRIYQVMWANNGDTISRQYAGTAALKGDFTRTGERKLAGVMKDGVNSANRYYLNRFRDAYRQAVIDLMMGHPVTEDLYSIFSKEKEHEEKEQESQRVTQEQVSLLLQTYMQLLLPDDEKFHGGWALIDCDMSLIDATSKDVDVLLLLSNSAYYIAYYDEEADKVNQYQRLNLKGLEKIEIGPEPTLFGKPKFCCMRLHYKNEETSGYFHTLRAVTRNPEDDGKDTLQCIAEMLCITKQAMGLDLQVIEKKLERRHSKPHEDIMGRHPDQVLGSSGLAQGKSFLLNKFSSLNQRVKKSNVNMGSFKGRLGNTFSTKPDVNFLKPTIGITLWKSDSSLETSEGANTGPALKDLCDNHSEMSSDSDSYNSDEHLRSGSLENVDYVLPSCGIVASAPRLGSVELNIRVTGCDSKQGAPALASPEDQSPDATSEGEEAILIDFGTPIDAYCHQFIQDAQTKPVEVFGEQMTGGVPTQNPHVPSHAKGSLAPDEHPGSDQKVQAKELQLPPRPSQLDVTSRPNLLTAQKLSSAASGSSQRSLGSHMEGSLGPLPADGNGSRVVSPFAKIKSSMVQVASLTQAGLTQGINFAVAKVQKSPEPEMAGLNEMQENELKAMFTQCQTRIIQI</sequence>
<dbReference type="GeneTree" id="ENSGT00940000155996"/>
<feature type="region of interest" description="Disordered" evidence="1">
    <location>
        <begin position="833"/>
        <end position="868"/>
    </location>
</feature>
<protein>
    <submittedName>
        <fullName evidence="4">Inositol polyphosphate-5-phosphatase F</fullName>
    </submittedName>
</protein>
<dbReference type="STRING" id="62062.ENSHHUP00000062360"/>
<proteinExistence type="predicted"/>
<feature type="compositionally biased region" description="Low complexity" evidence="1">
    <location>
        <begin position="1021"/>
        <end position="1035"/>
    </location>
</feature>